<dbReference type="EMBL" id="CP002530">
    <property type="protein sequence ID" value="ADY36142.1"/>
    <property type="molecule type" value="Genomic_DNA"/>
</dbReference>
<dbReference type="AlphaFoldDB" id="F0QZP1"/>
<dbReference type="eggNOG" id="COG4206">
    <property type="taxonomic scope" value="Bacteria"/>
</dbReference>
<dbReference type="KEGG" id="bsa:Bacsa_1571"/>
<proteinExistence type="predicted"/>
<evidence type="ECO:0000313" key="3">
    <source>
        <dbReference type="EMBL" id="ADY36142.1"/>
    </source>
</evidence>
<dbReference type="RefSeq" id="WP_013617573.1">
    <property type="nucleotide sequence ID" value="NC_015164.1"/>
</dbReference>
<dbReference type="InterPro" id="IPR041700">
    <property type="entry name" value="OMP_b-brl_3"/>
</dbReference>
<dbReference type="SUPFAM" id="SSF56935">
    <property type="entry name" value="Porins"/>
    <property type="match status" value="1"/>
</dbReference>
<protein>
    <recommendedName>
        <fullName evidence="2">Outer membrane protein beta-barrel domain-containing protein</fullName>
    </recommendedName>
</protein>
<accession>F0QZP1</accession>
<name>F0QZP1_PHOSB</name>
<feature type="domain" description="Outer membrane protein beta-barrel" evidence="2">
    <location>
        <begin position="625"/>
        <end position="914"/>
    </location>
</feature>
<evidence type="ECO:0000313" key="4">
    <source>
        <dbReference type="Proteomes" id="UP000007486"/>
    </source>
</evidence>
<gene>
    <name evidence="3" type="ordered locus">Bacsa_1571</name>
</gene>
<evidence type="ECO:0000259" key="2">
    <source>
        <dbReference type="Pfam" id="PF14905"/>
    </source>
</evidence>
<dbReference type="InterPro" id="IPR008969">
    <property type="entry name" value="CarboxyPept-like_regulatory"/>
</dbReference>
<dbReference type="OrthoDB" id="603275at2"/>
<dbReference type="HOGENOM" id="CLU_012729_0_1_10"/>
<dbReference type="Pfam" id="PF14905">
    <property type="entry name" value="OMP_b-brl_3"/>
    <property type="match status" value="1"/>
</dbReference>
<organism evidence="3 4">
    <name type="scientific">Phocaeicola salanitronis (strain DSM 18170 / JCM 13657 / CCUG 60908 / BL78)</name>
    <name type="common">Bacteroides salanitronis</name>
    <dbReference type="NCBI Taxonomy" id="667015"/>
    <lineage>
        <taxon>Bacteria</taxon>
        <taxon>Pseudomonadati</taxon>
        <taxon>Bacteroidota</taxon>
        <taxon>Bacteroidia</taxon>
        <taxon>Bacteroidales</taxon>
        <taxon>Bacteroidaceae</taxon>
        <taxon>Phocaeicola</taxon>
    </lineage>
</organism>
<reference evidence="3 4" key="1">
    <citation type="journal article" date="2011" name="Stand. Genomic Sci.">
        <title>Complete genome sequence of Bacteroides salanitronis type strain (BL78).</title>
        <authorList>
            <person name="Gronow S."/>
            <person name="Held B."/>
            <person name="Lucas S."/>
            <person name="Lapidus A."/>
            <person name="Del Rio T.G."/>
            <person name="Nolan M."/>
            <person name="Tice H."/>
            <person name="Deshpande S."/>
            <person name="Cheng J.F."/>
            <person name="Pitluck S."/>
            <person name="Liolios K."/>
            <person name="Pagani I."/>
            <person name="Ivanova N."/>
            <person name="Mavromatis K."/>
            <person name="Pati A."/>
            <person name="Tapia R."/>
            <person name="Han C."/>
            <person name="Goodwin L."/>
            <person name="Chen A."/>
            <person name="Palaniappan K."/>
            <person name="Land M."/>
            <person name="Hauser L."/>
            <person name="Chang Y.J."/>
            <person name="Jeffries C.D."/>
            <person name="Brambilla E.M."/>
            <person name="Rohde M."/>
            <person name="Goker M."/>
            <person name="Detter J.C."/>
            <person name="Woyke T."/>
            <person name="Bristow J."/>
            <person name="Markowitz V."/>
            <person name="Hugenholtz P."/>
            <person name="Kyrpides N.C."/>
            <person name="Klenk H.P."/>
            <person name="Eisen J.A."/>
        </authorList>
    </citation>
    <scope>NUCLEOTIDE SEQUENCE [LARGE SCALE GENOMIC DNA]</scope>
    <source>
        <strain evidence="3 4">DSM 18170</strain>
    </source>
</reference>
<dbReference type="STRING" id="667015.Bacsa_1571"/>
<keyword evidence="4" id="KW-1185">Reference proteome</keyword>
<dbReference type="SUPFAM" id="SSF49464">
    <property type="entry name" value="Carboxypeptidase regulatory domain-like"/>
    <property type="match status" value="1"/>
</dbReference>
<sequence>MRIVYLIILAGLLWASGLAEGCAQHQVVTGRLVLLDEQGAEEALSYANVTVLGLPDSSLVKGASSDKNGMFTLAFRRNPKTEYVLKASFTGCVPLVIGLKADADTLRLGTLRMRDDALLLSEVVVTAPLKAVEQKGDTTVYNVDAYPTPEGSYLEALVRRIPGLSYDPKTLEMKFNGYPIQEITVNGKDFFKGNKDVVLENLPVKFISQLKVYDKPTEQEKKTGMKSNEKNYVLDLKTKREFNGSLLTYAEAGYGTHKRRDLNGRVMRFKESGDNFMVNARSTNRNFTSADEDNILNSVNLSASKKVKEGLDVSGNVNYSYTRNGSQSGTYNEQYLSNGNQYALAESDQSGKNRNVNGHLNVNWEINKRTSLAFSAMGRYGDSRSRSESRTATFNARPEADTKNPFAHIGEVDKGTWINDNRQQSLSQGDNVDYDLRLELVQKIGEKDDFLSFDLSHGYRRGTQHGYTLSSIDYYQLQNAAGGDSLYYQNQYRRTPQSSMNDEARIAYTHAFNKRNRLQLSYGVEREYEKLDGATFDLSPFEAEQPDLGVLPEGYEAGEIDSLRTRSHSRTLRHNVSLSYNYTSETWGVVASVGMNPQRRSIEQATGEHRADTVARSVEWRSQLSLSYQNEGSFWVLSYSGNTSQPRLEDMVAPTDYSSPLYIRRSNPHLRPSYRHSVHTIFNNFQKGISVSFSWNQTFNSVTRSTLYDKETGGRETMPVNINGNWGIMGNGSYDKRVKQFHFTLSASGGYDHNVSLINEDVSRNVNSRSVTGATSLSSNIRLAYLPAWGNIDLTGAWSFYQSENSLQGRNTYTRNYTCGVESSVNLPLHFTVSTDADYTFRSGTGMSGAEDNELLWNLKVSWKFLKEKRGELSVYWADILSQRKSFTRYASATAFSERYEEQLRGYVLFSFAYRFEQMK</sequence>
<evidence type="ECO:0000256" key="1">
    <source>
        <dbReference type="SAM" id="MobiDB-lite"/>
    </source>
</evidence>
<dbReference type="Proteomes" id="UP000007486">
    <property type="component" value="Chromosome"/>
</dbReference>
<feature type="region of interest" description="Disordered" evidence="1">
    <location>
        <begin position="381"/>
        <end position="406"/>
    </location>
</feature>